<geneLocation type="plasmid" evidence="1">
    <name>pMG1_RT685</name>
</geneLocation>
<dbReference type="EMBL" id="KX009059">
    <property type="protein sequence ID" value="ARO44835.1"/>
    <property type="molecule type" value="Genomic_DNA"/>
</dbReference>
<organism evidence="1">
    <name type="scientific">Pseudomonas syringae pv. actinidiae</name>
    <dbReference type="NCBI Taxonomy" id="103796"/>
    <lineage>
        <taxon>Bacteria</taxon>
        <taxon>Pseudomonadati</taxon>
        <taxon>Pseudomonadota</taxon>
        <taxon>Gammaproteobacteria</taxon>
        <taxon>Pseudomonadales</taxon>
        <taxon>Pseudomonadaceae</taxon>
        <taxon>Pseudomonas</taxon>
        <taxon>Pseudomonas syringae</taxon>
    </lineage>
</organism>
<reference evidence="1" key="1">
    <citation type="submission" date="2016-03" db="EMBL/GenBank/DDBJ databases">
        <title>The evolution of Pseudomonas syringae pv. actinidiae in New Zealand.</title>
        <authorList>
            <person name="Taiaroa G."/>
            <person name="Poulter R.T.M."/>
            <person name="Lamont I."/>
            <person name="Stockwell P."/>
            <person name="Butler M.I."/>
        </authorList>
    </citation>
    <scope>NUCLEOTIDE SEQUENCE</scope>
    <source>
        <strain evidence="1">RT685</strain>
        <plasmid evidence="1">pMG1_RT685</plasmid>
    </source>
</reference>
<name>A0A2P0QEN1_PSESF</name>
<accession>A0A2P0QEN1</accession>
<keyword evidence="1" id="KW-0614">Plasmid</keyword>
<dbReference type="AlphaFoldDB" id="A0A2P0QEN1"/>
<evidence type="ECO:0000313" key="1">
    <source>
        <dbReference type="EMBL" id="ARO44835.1"/>
    </source>
</evidence>
<sequence length="48" mass="5379">MLTAPTGQFYQVLLLLADSGNYRIQENLQALLQSTRCMSPVRAPRKKG</sequence>
<protein>
    <submittedName>
        <fullName evidence="1">Uncharacterized protein</fullName>
    </submittedName>
</protein>
<proteinExistence type="predicted"/>